<dbReference type="PATRIC" id="fig|537010.4.peg.762"/>
<evidence type="ECO:0000313" key="1">
    <source>
        <dbReference type="EMBL" id="EHL08514.1"/>
    </source>
</evidence>
<reference evidence="1 2" key="1">
    <citation type="submission" date="2011-08" db="EMBL/GenBank/DDBJ databases">
        <authorList>
            <person name="Weinstock G."/>
            <person name="Sodergren E."/>
            <person name="Clifton S."/>
            <person name="Fulton L."/>
            <person name="Fulton B."/>
            <person name="Courtney L."/>
            <person name="Fronick C."/>
            <person name="Harrison M."/>
            <person name="Strong C."/>
            <person name="Farmer C."/>
            <person name="Delahaunty K."/>
            <person name="Markovic C."/>
            <person name="Hall O."/>
            <person name="Minx P."/>
            <person name="Tomlinson C."/>
            <person name="Mitreva M."/>
            <person name="Hou S."/>
            <person name="Chen J."/>
            <person name="Wollam A."/>
            <person name="Pepin K.H."/>
            <person name="Johnson M."/>
            <person name="Bhonagiri V."/>
            <person name="Zhang X."/>
            <person name="Suruliraj S."/>
            <person name="Warren W."/>
            <person name="Chinwalla A."/>
            <person name="Mardis E.R."/>
            <person name="Wilson R.K."/>
        </authorList>
    </citation>
    <scope>NUCLEOTIDE SEQUENCE [LARGE SCALE GENOMIC DNA]</scope>
    <source>
        <strain evidence="1 2">DP7</strain>
    </source>
</reference>
<organism evidence="1 2">
    <name type="scientific">Desulfitobacterium hafniense DP7</name>
    <dbReference type="NCBI Taxonomy" id="537010"/>
    <lineage>
        <taxon>Bacteria</taxon>
        <taxon>Bacillati</taxon>
        <taxon>Bacillota</taxon>
        <taxon>Clostridia</taxon>
        <taxon>Eubacteriales</taxon>
        <taxon>Desulfitobacteriaceae</taxon>
        <taxon>Desulfitobacterium</taxon>
    </lineage>
</organism>
<dbReference type="Proteomes" id="UP000004416">
    <property type="component" value="Unassembled WGS sequence"/>
</dbReference>
<dbReference type="AlphaFoldDB" id="G9XIQ0"/>
<comment type="caution">
    <text evidence="1">The sequence shown here is derived from an EMBL/GenBank/DDBJ whole genome shotgun (WGS) entry which is preliminary data.</text>
</comment>
<gene>
    <name evidence="1" type="ORF">HMPREF0322_00826</name>
</gene>
<dbReference type="HOGENOM" id="CLU_079554_0_0_9"/>
<name>G9XIQ0_DESHA</name>
<proteinExistence type="predicted"/>
<protein>
    <submittedName>
        <fullName evidence="1">Uncharacterized protein</fullName>
    </submittedName>
</protein>
<evidence type="ECO:0000313" key="2">
    <source>
        <dbReference type="Proteomes" id="UP000004416"/>
    </source>
</evidence>
<sequence>MIQLAEGVTIPEDIKSAEWLYSLLERGRGSGTPVRSVVPNVFDKYARLFHPAEDNKGRRTVRWSEVAAWSGRSVHPEMQWEAVCKPVSSTLDPKPWSNPPLVGQCPREVLIPLTELLSIYTNSPQRCWVCFWEGYGGINEAMQRVNKAVPRIQLPDRSYYLLNVPLNKIAKGVFTDKNGLEPLSPSLWWPDDRTWCVATEIDFRWTYIGGSQACINELLDHEQLENLATKPEHRGDYASDVVNGPVYPY</sequence>
<accession>G9XIQ0</accession>
<dbReference type="RefSeq" id="WP_005809331.1">
    <property type="nucleotide sequence ID" value="NZ_JH414450.1"/>
</dbReference>
<dbReference type="EMBL" id="AFZX01000020">
    <property type="protein sequence ID" value="EHL08514.1"/>
    <property type="molecule type" value="Genomic_DNA"/>
</dbReference>